<dbReference type="PROSITE" id="PS00028">
    <property type="entry name" value="ZINC_FINGER_C2H2_1"/>
    <property type="match status" value="1"/>
</dbReference>
<feature type="region of interest" description="Disordered" evidence="1">
    <location>
        <begin position="22"/>
        <end position="88"/>
    </location>
</feature>
<dbReference type="RefSeq" id="XP_064668830.1">
    <property type="nucleotide sequence ID" value="XM_064811811.1"/>
</dbReference>
<dbReference type="EMBL" id="MU853347">
    <property type="protein sequence ID" value="KAK4111260.1"/>
    <property type="molecule type" value="Genomic_DNA"/>
</dbReference>
<feature type="compositionally biased region" description="Polar residues" evidence="1">
    <location>
        <begin position="22"/>
        <end position="34"/>
    </location>
</feature>
<dbReference type="GeneID" id="89935936"/>
<sequence length="456" mass="50155">MPYDPDWQLDGDEIGYTAAANSGEYSEYSDQAAEQLQDEGNEEHGEAGEEDDMDVDLPQPSMSKHSESDHDATPRNPRPATAVAPVGRPSQVAVILHSSPRKDDFRSLADDTFVDDEDHADLVTSDIVPKPKSKRPESVAASAAVIRRQEEPAASSVPFPLPTITPQPKKRGRPFGWRLGSGPYSAMTGGTPSSTPRPKPKKPASEQKQRGRPGRKPAPTARQVYLKLNPRFVAFRCEWENCPAELQNLETLRKHLLIVHGRLQSSPRTRPAQSTPLPHPSPPAPDANPVITCKWAACSHPAFTTQTSFASHIEEAHLPSFLWHVGDGPRNTSPFPAPLDTATTKTSSTEAPLPAYLFDAKGVQVTPSVRDQVIENDVDFKKRQAMINRMLRRRDANAPEEPDYTADQLAEISAVMSEKKAKQRMFRDYAERVCGIGGRAEAQEGGAVNEWRGLMV</sequence>
<reference evidence="3" key="2">
    <citation type="submission" date="2023-05" db="EMBL/GenBank/DDBJ databases">
        <authorList>
            <consortium name="Lawrence Berkeley National Laboratory"/>
            <person name="Steindorff A."/>
            <person name="Hensen N."/>
            <person name="Bonometti L."/>
            <person name="Westerberg I."/>
            <person name="Brannstrom I.O."/>
            <person name="Guillou S."/>
            <person name="Cros-Aarteil S."/>
            <person name="Calhoun S."/>
            <person name="Haridas S."/>
            <person name="Kuo A."/>
            <person name="Mondo S."/>
            <person name="Pangilinan J."/>
            <person name="Riley R."/>
            <person name="Labutti K."/>
            <person name="Andreopoulos B."/>
            <person name="Lipzen A."/>
            <person name="Chen C."/>
            <person name="Yanf M."/>
            <person name="Daum C."/>
            <person name="Ng V."/>
            <person name="Clum A."/>
            <person name="Ohm R."/>
            <person name="Martin F."/>
            <person name="Silar P."/>
            <person name="Natvig D."/>
            <person name="Lalanne C."/>
            <person name="Gautier V."/>
            <person name="Ament-Velasquez S.L."/>
            <person name="Kruys A."/>
            <person name="Hutchinson M.I."/>
            <person name="Powell A.J."/>
            <person name="Barry K."/>
            <person name="Miller A.N."/>
            <person name="Grigoriev I.V."/>
            <person name="Debuchy R."/>
            <person name="Gladieux P."/>
            <person name="Thoren M.H."/>
            <person name="Johannesson H."/>
        </authorList>
    </citation>
    <scope>NUCLEOTIDE SEQUENCE</scope>
    <source>
        <strain evidence="3">CBS 508.74</strain>
    </source>
</reference>
<comment type="caution">
    <text evidence="3">The sequence shown here is derived from an EMBL/GenBank/DDBJ whole genome shotgun (WGS) entry which is preliminary data.</text>
</comment>
<dbReference type="SMART" id="SM00355">
    <property type="entry name" value="ZnF_C2H2"/>
    <property type="match status" value="2"/>
</dbReference>
<evidence type="ECO:0000259" key="2">
    <source>
        <dbReference type="PROSITE" id="PS00028"/>
    </source>
</evidence>
<protein>
    <recommendedName>
        <fullName evidence="2">C2H2-type domain-containing protein</fullName>
    </recommendedName>
</protein>
<feature type="region of interest" description="Disordered" evidence="1">
    <location>
        <begin position="124"/>
        <end position="223"/>
    </location>
</feature>
<proteinExistence type="predicted"/>
<evidence type="ECO:0000313" key="3">
    <source>
        <dbReference type="EMBL" id="KAK4111260.1"/>
    </source>
</evidence>
<feature type="compositionally biased region" description="Basic and acidic residues" evidence="1">
    <location>
        <begin position="64"/>
        <end position="73"/>
    </location>
</feature>
<reference evidence="3" key="1">
    <citation type="journal article" date="2023" name="Mol. Phylogenet. Evol.">
        <title>Genome-scale phylogeny and comparative genomics of the fungal order Sordariales.</title>
        <authorList>
            <person name="Hensen N."/>
            <person name="Bonometti L."/>
            <person name="Westerberg I."/>
            <person name="Brannstrom I.O."/>
            <person name="Guillou S."/>
            <person name="Cros-Aarteil S."/>
            <person name="Calhoun S."/>
            <person name="Haridas S."/>
            <person name="Kuo A."/>
            <person name="Mondo S."/>
            <person name="Pangilinan J."/>
            <person name="Riley R."/>
            <person name="LaButti K."/>
            <person name="Andreopoulos B."/>
            <person name="Lipzen A."/>
            <person name="Chen C."/>
            <person name="Yan M."/>
            <person name="Daum C."/>
            <person name="Ng V."/>
            <person name="Clum A."/>
            <person name="Steindorff A."/>
            <person name="Ohm R.A."/>
            <person name="Martin F."/>
            <person name="Silar P."/>
            <person name="Natvig D.O."/>
            <person name="Lalanne C."/>
            <person name="Gautier V."/>
            <person name="Ament-Velasquez S.L."/>
            <person name="Kruys A."/>
            <person name="Hutchinson M.I."/>
            <person name="Powell A.J."/>
            <person name="Barry K."/>
            <person name="Miller A.N."/>
            <person name="Grigoriev I.V."/>
            <person name="Debuchy R."/>
            <person name="Gladieux P."/>
            <person name="Hiltunen Thoren M."/>
            <person name="Johannesson H."/>
        </authorList>
    </citation>
    <scope>NUCLEOTIDE SEQUENCE</scope>
    <source>
        <strain evidence="3">CBS 508.74</strain>
    </source>
</reference>
<feature type="region of interest" description="Disordered" evidence="1">
    <location>
        <begin position="264"/>
        <end position="284"/>
    </location>
</feature>
<accession>A0AAN6YPT2</accession>
<name>A0AAN6YPT2_9PEZI</name>
<organism evidence="3 4">
    <name type="scientific">Canariomyces notabilis</name>
    <dbReference type="NCBI Taxonomy" id="2074819"/>
    <lineage>
        <taxon>Eukaryota</taxon>
        <taxon>Fungi</taxon>
        <taxon>Dikarya</taxon>
        <taxon>Ascomycota</taxon>
        <taxon>Pezizomycotina</taxon>
        <taxon>Sordariomycetes</taxon>
        <taxon>Sordariomycetidae</taxon>
        <taxon>Sordariales</taxon>
        <taxon>Chaetomiaceae</taxon>
        <taxon>Canariomyces</taxon>
    </lineage>
</organism>
<dbReference type="InterPro" id="IPR013087">
    <property type="entry name" value="Znf_C2H2_type"/>
</dbReference>
<feature type="domain" description="C2H2-type" evidence="2">
    <location>
        <begin position="237"/>
        <end position="260"/>
    </location>
</feature>
<dbReference type="Proteomes" id="UP001302812">
    <property type="component" value="Unassembled WGS sequence"/>
</dbReference>
<keyword evidence="4" id="KW-1185">Reference proteome</keyword>
<gene>
    <name evidence="3" type="ORF">N656DRAFT_712435</name>
</gene>
<evidence type="ECO:0000256" key="1">
    <source>
        <dbReference type="SAM" id="MobiDB-lite"/>
    </source>
</evidence>
<dbReference type="AlphaFoldDB" id="A0AAN6YPT2"/>
<evidence type="ECO:0000313" key="4">
    <source>
        <dbReference type="Proteomes" id="UP001302812"/>
    </source>
</evidence>